<feature type="region of interest" description="Disordered" evidence="1">
    <location>
        <begin position="142"/>
        <end position="168"/>
    </location>
</feature>
<dbReference type="GeneID" id="24628078"/>
<sequence>MGFKGAKYGSWNTVVGKNYVGTGGRTSGSNTKRLSTKGYYQVGFVKEYQNLTEKDIMLKLEYGKDLVSSYTGVPADMIKLRKKKEEQTLASLDTVYYVSIGKEPVGKLSIRAQRRFREVGLTFIYLEKNYVQRKLRGGNVRSVGYTNATKSQKRKADRRKSNKSKTTR</sequence>
<evidence type="ECO:0000256" key="1">
    <source>
        <dbReference type="SAM" id="MobiDB-lite"/>
    </source>
</evidence>
<organism evidence="2 3">
    <name type="scientific">Enterococcus phage ECP3</name>
    <dbReference type="NCBI Taxonomy" id="1498168"/>
    <lineage>
        <taxon>Viruses</taxon>
        <taxon>Duplodnaviria</taxon>
        <taxon>Heunggongvirae</taxon>
        <taxon>Uroviricota</taxon>
        <taxon>Caudoviricetes</taxon>
        <taxon>Herelleviridae</taxon>
        <taxon>Brockvirinae</taxon>
        <taxon>Kochikohdavirus</taxon>
        <taxon>Kochikohdavirus ECP3</taxon>
    </lineage>
</organism>
<proteinExistence type="predicted"/>
<dbReference type="Proteomes" id="UP000030157">
    <property type="component" value="Segment"/>
</dbReference>
<accession>A0A096XSU8</accession>
<name>A0A096XSU8_9CAUD</name>
<evidence type="ECO:0000313" key="3">
    <source>
        <dbReference type="Proteomes" id="UP000030157"/>
    </source>
</evidence>
<reference evidence="2" key="1">
    <citation type="submission" date="2014-05" db="EMBL/GenBank/DDBJ databases">
        <title>Complete genome sequence of Enterococcus faecalis bacteriophage ECP3.</title>
        <authorList>
            <person name="Kang H.-Y."/>
            <person name="Kim S."/>
            <person name="Kim J."/>
        </authorList>
    </citation>
    <scope>NUCLEOTIDE SEQUENCE [LARGE SCALE GENOMIC DNA]</scope>
    <source>
        <strain evidence="2">ECP3</strain>
    </source>
</reference>
<evidence type="ECO:0000313" key="2">
    <source>
        <dbReference type="EMBL" id="AII28389.1"/>
    </source>
</evidence>
<dbReference type="RefSeq" id="YP_009147030.1">
    <property type="nucleotide sequence ID" value="NC_027335.2"/>
</dbReference>
<feature type="compositionally biased region" description="Basic residues" evidence="1">
    <location>
        <begin position="151"/>
        <end position="168"/>
    </location>
</feature>
<keyword evidence="3" id="KW-1185">Reference proteome</keyword>
<protein>
    <submittedName>
        <fullName evidence="2">Uncharacterized protein</fullName>
    </submittedName>
</protein>
<dbReference type="EMBL" id="KJ801817">
    <property type="protein sequence ID" value="AII28389.1"/>
    <property type="molecule type" value="Genomic_DNA"/>
</dbReference>